<reference evidence="7" key="1">
    <citation type="journal article" date="2020" name="mSystems">
        <title>Genome- and Community-Level Interaction Insights into Carbon Utilization and Element Cycling Functions of Hydrothermarchaeota in Hydrothermal Sediment.</title>
        <authorList>
            <person name="Zhou Z."/>
            <person name="Liu Y."/>
            <person name="Xu W."/>
            <person name="Pan J."/>
            <person name="Luo Z.H."/>
            <person name="Li M."/>
        </authorList>
    </citation>
    <scope>NUCLEOTIDE SEQUENCE [LARGE SCALE GENOMIC DNA]</scope>
    <source>
        <strain evidence="7">HyVt-489</strain>
    </source>
</reference>
<accession>A0A7C3FXT9</accession>
<dbReference type="PANTHER" id="PTHR30480">
    <property type="entry name" value="BETA-HEXOSAMINIDASE-RELATED"/>
    <property type="match status" value="1"/>
</dbReference>
<evidence type="ECO:0000313" key="7">
    <source>
        <dbReference type="EMBL" id="HFB54749.1"/>
    </source>
</evidence>
<gene>
    <name evidence="7" type="primary">nagZ</name>
    <name evidence="7" type="ORF">ENJ46_02405</name>
</gene>
<dbReference type="Pfam" id="PF00933">
    <property type="entry name" value="Glyco_hydro_3"/>
    <property type="match status" value="1"/>
</dbReference>
<keyword evidence="4 7" id="KW-0378">Hydrolase</keyword>
<evidence type="ECO:0000256" key="2">
    <source>
        <dbReference type="ARBA" id="ARBA00005336"/>
    </source>
</evidence>
<dbReference type="NCBIfam" id="NF003740">
    <property type="entry name" value="PRK05337.1"/>
    <property type="match status" value="1"/>
</dbReference>
<keyword evidence="5 7" id="KW-0326">Glycosidase</keyword>
<evidence type="ECO:0000259" key="6">
    <source>
        <dbReference type="Pfam" id="PF00933"/>
    </source>
</evidence>
<name>A0A7C3FXT9_9PROT</name>
<dbReference type="EMBL" id="DRMN01000160">
    <property type="protein sequence ID" value="HFB54749.1"/>
    <property type="molecule type" value="Genomic_DNA"/>
</dbReference>
<dbReference type="Gene3D" id="3.20.20.300">
    <property type="entry name" value="Glycoside hydrolase, family 3, N-terminal domain"/>
    <property type="match status" value="1"/>
</dbReference>
<dbReference type="InterPro" id="IPR017853">
    <property type="entry name" value="GH"/>
</dbReference>
<comment type="catalytic activity">
    <reaction evidence="1">
        <text>Hydrolysis of terminal non-reducing N-acetyl-D-hexosamine residues in N-acetyl-beta-D-hexosaminides.</text>
        <dbReference type="EC" id="3.2.1.52"/>
    </reaction>
</comment>
<feature type="domain" description="Glycoside hydrolase family 3 N-terminal" evidence="6">
    <location>
        <begin position="30"/>
        <end position="291"/>
    </location>
</feature>
<dbReference type="GO" id="GO:0005975">
    <property type="term" value="P:carbohydrate metabolic process"/>
    <property type="evidence" value="ECO:0007669"/>
    <property type="project" value="InterPro"/>
</dbReference>
<protein>
    <recommendedName>
        <fullName evidence="3">beta-N-acetylhexosaminidase</fullName>
        <ecNumber evidence="3">3.2.1.52</ecNumber>
    </recommendedName>
</protein>
<dbReference type="AlphaFoldDB" id="A0A7C3FXT9"/>
<evidence type="ECO:0000256" key="3">
    <source>
        <dbReference type="ARBA" id="ARBA00012663"/>
    </source>
</evidence>
<dbReference type="PROSITE" id="PS00775">
    <property type="entry name" value="GLYCOSYL_HYDROL_F3"/>
    <property type="match status" value="1"/>
</dbReference>
<dbReference type="SUPFAM" id="SSF51445">
    <property type="entry name" value="(Trans)glycosidases"/>
    <property type="match status" value="1"/>
</dbReference>
<proteinExistence type="inferred from homology"/>
<comment type="caution">
    <text evidence="7">The sequence shown here is derived from an EMBL/GenBank/DDBJ whole genome shotgun (WGS) entry which is preliminary data.</text>
</comment>
<dbReference type="InterPro" id="IPR001764">
    <property type="entry name" value="Glyco_hydro_3_N"/>
</dbReference>
<dbReference type="EC" id="3.2.1.52" evidence="3"/>
<organism evidence="7">
    <name type="scientific">Hellea balneolensis</name>
    <dbReference type="NCBI Taxonomy" id="287478"/>
    <lineage>
        <taxon>Bacteria</taxon>
        <taxon>Pseudomonadati</taxon>
        <taxon>Pseudomonadota</taxon>
        <taxon>Alphaproteobacteria</taxon>
        <taxon>Maricaulales</taxon>
        <taxon>Robiginitomaculaceae</taxon>
        <taxon>Hellea</taxon>
    </lineage>
</organism>
<dbReference type="InterPro" id="IPR050226">
    <property type="entry name" value="NagZ_Beta-hexosaminidase"/>
</dbReference>
<dbReference type="GO" id="GO:0004563">
    <property type="term" value="F:beta-N-acetylhexosaminidase activity"/>
    <property type="evidence" value="ECO:0007669"/>
    <property type="project" value="UniProtKB-EC"/>
</dbReference>
<dbReference type="InterPro" id="IPR019800">
    <property type="entry name" value="Glyco_hydro_3_AS"/>
</dbReference>
<sequence>MSISAAIFGCSAPTITPGEAAFFRDCNPWGFILFARNVETPDQVRRLCADLRDSVGRDAPIFVDQEGGRVQRLSAPHWRKAPWGGIFGELYEIDADAACRAVWLNFRLIADDLRRVGITANCAPVLDLPVFGADPIISDRAFSPKPEWMNAMADACMAGLTAGGVAPVIKHLPGHGRAKVDSHKALPVIETPISEMQGYDFLPFIHCQDAPMAMTAHLILKNVDPFTPVTLSKKVIKEIIRGRLGFDGLLMSDDLNMKALEGDLQHLTERTLAAGCDVVLQCNGKMPDMVNVAKGLRPLDDAGQQRAHIAQLMCEHQEKFEREAALAEYEGLIAKLEKADTAA</sequence>
<evidence type="ECO:0000256" key="4">
    <source>
        <dbReference type="ARBA" id="ARBA00022801"/>
    </source>
</evidence>
<evidence type="ECO:0000256" key="5">
    <source>
        <dbReference type="ARBA" id="ARBA00023295"/>
    </source>
</evidence>
<dbReference type="GO" id="GO:0009254">
    <property type="term" value="P:peptidoglycan turnover"/>
    <property type="evidence" value="ECO:0007669"/>
    <property type="project" value="TreeGrafter"/>
</dbReference>
<dbReference type="PANTHER" id="PTHR30480:SF13">
    <property type="entry name" value="BETA-HEXOSAMINIDASE"/>
    <property type="match status" value="1"/>
</dbReference>
<comment type="similarity">
    <text evidence="2">Belongs to the glycosyl hydrolase 3 family.</text>
</comment>
<dbReference type="Proteomes" id="UP000886042">
    <property type="component" value="Unassembled WGS sequence"/>
</dbReference>
<evidence type="ECO:0000256" key="1">
    <source>
        <dbReference type="ARBA" id="ARBA00001231"/>
    </source>
</evidence>
<dbReference type="InterPro" id="IPR036962">
    <property type="entry name" value="Glyco_hydro_3_N_sf"/>
</dbReference>